<keyword evidence="2" id="KW-0812">Transmembrane</keyword>
<reference evidence="3" key="1">
    <citation type="submission" date="2023-10" db="EMBL/GenBank/DDBJ databases">
        <title>Genome assemblies of two species of porcelain crab, Petrolisthes cinctipes and Petrolisthes manimaculis (Anomura: Porcellanidae).</title>
        <authorList>
            <person name="Angst P."/>
        </authorList>
    </citation>
    <scope>NUCLEOTIDE SEQUENCE</scope>
    <source>
        <strain evidence="3">PB745_01</strain>
        <tissue evidence="3">Gill</tissue>
    </source>
</reference>
<proteinExistence type="predicted"/>
<sequence length="106" mass="11451">MMGGTQWERLEIVGETEGESMTEEGKGRQAGRSEPTHKEGRKVGRELPPDQRASSHGTGHTSSSLAAAATVVVDSPHQHRQHPTVVMRFSLLFILVLALLAIALAK</sequence>
<evidence type="ECO:0000256" key="2">
    <source>
        <dbReference type="SAM" id="Phobius"/>
    </source>
</evidence>
<name>A0AAE1GL89_PETCI</name>
<feature type="non-terminal residue" evidence="3">
    <location>
        <position position="1"/>
    </location>
</feature>
<evidence type="ECO:0000256" key="1">
    <source>
        <dbReference type="SAM" id="MobiDB-lite"/>
    </source>
</evidence>
<evidence type="ECO:0000313" key="4">
    <source>
        <dbReference type="Proteomes" id="UP001286313"/>
    </source>
</evidence>
<accession>A0AAE1GL89</accession>
<dbReference type="EMBL" id="JAWQEG010000183">
    <property type="protein sequence ID" value="KAK3893704.1"/>
    <property type="molecule type" value="Genomic_DNA"/>
</dbReference>
<comment type="caution">
    <text evidence="3">The sequence shown here is derived from an EMBL/GenBank/DDBJ whole genome shotgun (WGS) entry which is preliminary data.</text>
</comment>
<dbReference type="AlphaFoldDB" id="A0AAE1GL89"/>
<keyword evidence="4" id="KW-1185">Reference proteome</keyword>
<keyword evidence="2" id="KW-0472">Membrane</keyword>
<dbReference type="Proteomes" id="UP001286313">
    <property type="component" value="Unassembled WGS sequence"/>
</dbReference>
<feature type="compositionally biased region" description="Basic and acidic residues" evidence="1">
    <location>
        <begin position="34"/>
        <end position="49"/>
    </location>
</feature>
<feature type="transmembrane region" description="Helical" evidence="2">
    <location>
        <begin position="85"/>
        <end position="105"/>
    </location>
</feature>
<gene>
    <name evidence="3" type="ORF">Pcinc_002488</name>
</gene>
<organism evidence="3 4">
    <name type="scientific">Petrolisthes cinctipes</name>
    <name type="common">Flat porcelain crab</name>
    <dbReference type="NCBI Taxonomy" id="88211"/>
    <lineage>
        <taxon>Eukaryota</taxon>
        <taxon>Metazoa</taxon>
        <taxon>Ecdysozoa</taxon>
        <taxon>Arthropoda</taxon>
        <taxon>Crustacea</taxon>
        <taxon>Multicrustacea</taxon>
        <taxon>Malacostraca</taxon>
        <taxon>Eumalacostraca</taxon>
        <taxon>Eucarida</taxon>
        <taxon>Decapoda</taxon>
        <taxon>Pleocyemata</taxon>
        <taxon>Anomura</taxon>
        <taxon>Galatheoidea</taxon>
        <taxon>Porcellanidae</taxon>
        <taxon>Petrolisthes</taxon>
    </lineage>
</organism>
<protein>
    <submittedName>
        <fullName evidence="3">Uncharacterized protein</fullName>
    </submittedName>
</protein>
<feature type="region of interest" description="Disordered" evidence="1">
    <location>
        <begin position="1"/>
        <end position="80"/>
    </location>
</feature>
<evidence type="ECO:0000313" key="3">
    <source>
        <dbReference type="EMBL" id="KAK3893704.1"/>
    </source>
</evidence>
<keyword evidence="2" id="KW-1133">Transmembrane helix</keyword>
<feature type="compositionally biased region" description="Low complexity" evidence="1">
    <location>
        <begin position="54"/>
        <end position="75"/>
    </location>
</feature>